<gene>
    <name evidence="1" type="ORF">N0F65_001134</name>
</gene>
<dbReference type="Pfam" id="PF04031">
    <property type="entry name" value="Las1"/>
    <property type="match status" value="1"/>
</dbReference>
<dbReference type="InterPro" id="IPR007174">
    <property type="entry name" value="Las1"/>
</dbReference>
<sequence length="492" mass="54731">MSKRAQLVAWIDWREWQLVHHELFADDVGAQQHALSRIAAWRSRGHLPIAVDATAQFVELALHERLAQHHTHAVGVSTRSHMELSLQYASAVVRCVNGLVDGSQKGVYAMAVSSLAQRIGIPLWIVDLRHESTHNQLPSLPVLRFAARHLLAWLRSNYWMPQETTLRSHVGQCADALLPRLRGTAGRDWTKTLDGDRVKNVVVPLLVHGEQYSERVAVDGLLFVSTGDEPLTDIAAYPKKLFTAVVLEAQALWRGASAWLLTHIVEKALGLCAVPSTDAPAHQAAAIAICLWWIKLLVGNEWRERLKFAAEPIEDVYQAGAELLHHCLVHATPCANEHTEQFDAIKTALRSCKGIRNHAVVAASTTLQKDLSKLSTEWTLLSAWPPSVLGHTSNYVALPSLAMDYPLEIDASADDAEVFTGVDDAFEPTDDEDAVIDAIMADIDRDYEQQLHDTVAVKAELLAEIVREGKSVHRKLLPQEEVQRIQNQIEIW</sequence>
<organism evidence="1 2">
    <name type="scientific">Lagenidium giganteum</name>
    <dbReference type="NCBI Taxonomy" id="4803"/>
    <lineage>
        <taxon>Eukaryota</taxon>
        <taxon>Sar</taxon>
        <taxon>Stramenopiles</taxon>
        <taxon>Oomycota</taxon>
        <taxon>Peronosporomycetes</taxon>
        <taxon>Pythiales</taxon>
        <taxon>Pythiaceae</taxon>
    </lineage>
</organism>
<dbReference type="GO" id="GO:0004519">
    <property type="term" value="F:endonuclease activity"/>
    <property type="evidence" value="ECO:0007669"/>
    <property type="project" value="InterPro"/>
</dbReference>
<dbReference type="EMBL" id="DAKRPA010000106">
    <property type="protein sequence ID" value="DAZ98433.1"/>
    <property type="molecule type" value="Genomic_DNA"/>
</dbReference>
<dbReference type="GO" id="GO:0000470">
    <property type="term" value="P:maturation of LSU-rRNA"/>
    <property type="evidence" value="ECO:0007669"/>
    <property type="project" value="TreeGrafter"/>
</dbReference>
<keyword evidence="2" id="KW-1185">Reference proteome</keyword>
<reference evidence="1" key="2">
    <citation type="journal article" date="2023" name="Microbiol Resour">
        <title>Decontamination and Annotation of the Draft Genome Sequence of the Oomycete Lagenidium giganteum ARSEF 373.</title>
        <authorList>
            <person name="Morgan W.R."/>
            <person name="Tartar A."/>
        </authorList>
    </citation>
    <scope>NUCLEOTIDE SEQUENCE</scope>
    <source>
        <strain evidence="1">ARSEF 373</strain>
    </source>
</reference>
<reference evidence="1" key="1">
    <citation type="submission" date="2022-11" db="EMBL/GenBank/DDBJ databases">
        <authorList>
            <person name="Morgan W.R."/>
            <person name="Tartar A."/>
        </authorList>
    </citation>
    <scope>NUCLEOTIDE SEQUENCE</scope>
    <source>
        <strain evidence="1">ARSEF 373</strain>
    </source>
</reference>
<dbReference type="AlphaFoldDB" id="A0AAV2YXB1"/>
<protein>
    <submittedName>
        <fullName evidence="1">Uncharacterized protein</fullName>
    </submittedName>
</protein>
<evidence type="ECO:0000313" key="2">
    <source>
        <dbReference type="Proteomes" id="UP001146120"/>
    </source>
</evidence>
<dbReference type="Proteomes" id="UP001146120">
    <property type="component" value="Unassembled WGS sequence"/>
</dbReference>
<comment type="caution">
    <text evidence="1">The sequence shown here is derived from an EMBL/GenBank/DDBJ whole genome shotgun (WGS) entry which is preliminary data.</text>
</comment>
<dbReference type="GO" id="GO:0030687">
    <property type="term" value="C:preribosome, large subunit precursor"/>
    <property type="evidence" value="ECO:0007669"/>
    <property type="project" value="TreeGrafter"/>
</dbReference>
<dbReference type="GO" id="GO:0000460">
    <property type="term" value="P:maturation of 5.8S rRNA"/>
    <property type="evidence" value="ECO:0007669"/>
    <property type="project" value="TreeGrafter"/>
</dbReference>
<accession>A0AAV2YXB1</accession>
<dbReference type="PANTHER" id="PTHR15002:SF0">
    <property type="entry name" value="RIBOSOMAL BIOGENESIS PROTEIN LAS1L"/>
    <property type="match status" value="1"/>
</dbReference>
<dbReference type="GO" id="GO:0090730">
    <property type="term" value="C:Las1 complex"/>
    <property type="evidence" value="ECO:0007669"/>
    <property type="project" value="InterPro"/>
</dbReference>
<proteinExistence type="predicted"/>
<dbReference type="PANTHER" id="PTHR15002">
    <property type="entry name" value="RIBOSOMAL BIOGENESIS PROTEIN LAS1L"/>
    <property type="match status" value="1"/>
</dbReference>
<evidence type="ECO:0000313" key="1">
    <source>
        <dbReference type="EMBL" id="DAZ98433.1"/>
    </source>
</evidence>
<name>A0AAV2YXB1_9STRA</name>